<dbReference type="Gene3D" id="3.40.630.30">
    <property type="match status" value="1"/>
</dbReference>
<evidence type="ECO:0000256" key="1">
    <source>
        <dbReference type="ARBA" id="ARBA00022679"/>
    </source>
</evidence>
<dbReference type="PROSITE" id="PS51186">
    <property type="entry name" value="GNAT"/>
    <property type="match status" value="1"/>
</dbReference>
<gene>
    <name evidence="4" type="ORF">J5O05_12085</name>
</gene>
<dbReference type="AlphaFoldDB" id="A0A975DF68"/>
<dbReference type="InterPro" id="IPR016181">
    <property type="entry name" value="Acyl_CoA_acyltransferase"/>
</dbReference>
<dbReference type="GO" id="GO:0016747">
    <property type="term" value="F:acyltransferase activity, transferring groups other than amino-acyl groups"/>
    <property type="evidence" value="ECO:0007669"/>
    <property type="project" value="InterPro"/>
</dbReference>
<dbReference type="RefSeq" id="WP_208842252.1">
    <property type="nucleotide sequence ID" value="NZ_CP072133.1"/>
</dbReference>
<dbReference type="Pfam" id="PF00583">
    <property type="entry name" value="Acetyltransf_1"/>
    <property type="match status" value="1"/>
</dbReference>
<keyword evidence="2" id="KW-0012">Acyltransferase</keyword>
<evidence type="ECO:0000313" key="4">
    <source>
        <dbReference type="EMBL" id="QTH70668.1"/>
    </source>
</evidence>
<keyword evidence="5" id="KW-1185">Reference proteome</keyword>
<organism evidence="4 5">
    <name type="scientific">Pseudoalteromonas xiamenensis</name>
    <dbReference type="NCBI Taxonomy" id="882626"/>
    <lineage>
        <taxon>Bacteria</taxon>
        <taxon>Pseudomonadati</taxon>
        <taxon>Pseudomonadota</taxon>
        <taxon>Gammaproteobacteria</taxon>
        <taxon>Alteromonadales</taxon>
        <taxon>Pseudoalteromonadaceae</taxon>
        <taxon>Pseudoalteromonas</taxon>
    </lineage>
</organism>
<accession>A0A975DF68</accession>
<dbReference type="PANTHER" id="PTHR43877:SF2">
    <property type="entry name" value="AMINOALKYLPHOSPHONATE N-ACETYLTRANSFERASE-RELATED"/>
    <property type="match status" value="1"/>
</dbReference>
<dbReference type="InterPro" id="IPR000182">
    <property type="entry name" value="GNAT_dom"/>
</dbReference>
<reference evidence="4" key="1">
    <citation type="submission" date="2021-03" db="EMBL/GenBank/DDBJ databases">
        <title>Complete Genome of Pseudoalteromonas xiamenensis STKMTI.2, a new potential marine bacterium producing anti-Vibrio compounds.</title>
        <authorList>
            <person name="Handayani D.P."/>
            <person name="Isnansetyo A."/>
            <person name="Istiqomah I."/>
            <person name="Jumina J."/>
        </authorList>
    </citation>
    <scope>NUCLEOTIDE SEQUENCE</scope>
    <source>
        <strain evidence="4">STKMTI.2</strain>
    </source>
</reference>
<dbReference type="PANTHER" id="PTHR43877">
    <property type="entry name" value="AMINOALKYLPHOSPHONATE N-ACETYLTRANSFERASE-RELATED-RELATED"/>
    <property type="match status" value="1"/>
</dbReference>
<protein>
    <submittedName>
        <fullName evidence="4">GNAT family N-acetyltransferase</fullName>
    </submittedName>
</protein>
<evidence type="ECO:0000256" key="2">
    <source>
        <dbReference type="ARBA" id="ARBA00023315"/>
    </source>
</evidence>
<feature type="domain" description="N-acetyltransferase" evidence="3">
    <location>
        <begin position="1"/>
        <end position="138"/>
    </location>
</feature>
<evidence type="ECO:0000313" key="5">
    <source>
        <dbReference type="Proteomes" id="UP000664904"/>
    </source>
</evidence>
<evidence type="ECO:0000259" key="3">
    <source>
        <dbReference type="PROSITE" id="PS51186"/>
    </source>
</evidence>
<proteinExistence type="predicted"/>
<dbReference type="InterPro" id="IPR050832">
    <property type="entry name" value="Bact_Acetyltransf"/>
</dbReference>
<sequence>MKKVTLEHHSDEVASFLSQQLIAFNRAHWDVTVKEAISATLRDEQEQIIAGLSGMTFGNWLHIERLWVSDRLRGQGIGSELLQVVENEAIARGCRFALLDTLEFQAKPFYERHGYHVEWVQTRYPLNGQKYFMTKTLVP</sequence>
<dbReference type="EMBL" id="CP072133">
    <property type="protein sequence ID" value="QTH70668.1"/>
    <property type="molecule type" value="Genomic_DNA"/>
</dbReference>
<dbReference type="Proteomes" id="UP000664904">
    <property type="component" value="Chromosome"/>
</dbReference>
<name>A0A975DF68_9GAMM</name>
<keyword evidence="1" id="KW-0808">Transferase</keyword>
<dbReference type="SUPFAM" id="SSF55729">
    <property type="entry name" value="Acyl-CoA N-acyltransferases (Nat)"/>
    <property type="match status" value="1"/>
</dbReference>
<dbReference type="KEGG" id="pxi:J5O05_12085"/>
<dbReference type="CDD" id="cd04301">
    <property type="entry name" value="NAT_SF"/>
    <property type="match status" value="1"/>
</dbReference>